<protein>
    <submittedName>
        <fullName evidence="2">Cholesterol dehydrogenase</fullName>
    </submittedName>
</protein>
<evidence type="ECO:0000313" key="3">
    <source>
        <dbReference type="Proteomes" id="UP000254118"/>
    </source>
</evidence>
<name>A0AA46BPW9_9MICO</name>
<feature type="domain" description="NAD-dependent epimerase/dehydratase" evidence="1">
    <location>
        <begin position="3"/>
        <end position="228"/>
    </location>
</feature>
<evidence type="ECO:0000259" key="1">
    <source>
        <dbReference type="Pfam" id="PF01370"/>
    </source>
</evidence>
<accession>A0AA46BPW9</accession>
<sequence length="333" mass="35918">MKVLVTGASGMLGGGVAEALMQRGDEVTVLQRRASNIPGVREVLGDITVPGDVDRAMAGQETVVHLAAKVNITGRWEDYLRINAGGTLNMLDAARRHGICRFVHTSSPSVAHAGTSIVGQGAGPASPEHARGNYARSKAISERMALEEDLRSQQAGSGPAVVVLRPHIVWGPRDTQLVARIIRRAQAGRLPVVGNGAALIDTLYIDNAVDAFVAAVDRCIDVRGESFVVTNGEPRPVSEIFVSWARAGGVDPAPKVLPKRPALWVGSAVDVVTGLRERFGVLNEVDPPLTRFLVEQLSTAHWFDQRRTQQALRWTPKVSLDEGFARVAEYYCR</sequence>
<dbReference type="InterPro" id="IPR001509">
    <property type="entry name" value="Epimerase_deHydtase"/>
</dbReference>
<dbReference type="SUPFAM" id="SSF51735">
    <property type="entry name" value="NAD(P)-binding Rossmann-fold domains"/>
    <property type="match status" value="1"/>
</dbReference>
<dbReference type="EMBL" id="UFYA01000001">
    <property type="protein sequence ID" value="STD13672.1"/>
    <property type="molecule type" value="Genomic_DNA"/>
</dbReference>
<dbReference type="PANTHER" id="PTHR43245:SF51">
    <property type="entry name" value="SHORT CHAIN DEHYDROGENASE_REDUCTASE FAMILY 42E, MEMBER 2"/>
    <property type="match status" value="1"/>
</dbReference>
<comment type="caution">
    <text evidence="2">The sequence shown here is derived from an EMBL/GenBank/DDBJ whole genome shotgun (WGS) entry which is preliminary data.</text>
</comment>
<dbReference type="Pfam" id="PF01370">
    <property type="entry name" value="Epimerase"/>
    <property type="match status" value="1"/>
</dbReference>
<reference evidence="2 3" key="1">
    <citation type="submission" date="2018-06" db="EMBL/GenBank/DDBJ databases">
        <authorList>
            <consortium name="Pathogen Informatics"/>
            <person name="Doyle S."/>
        </authorList>
    </citation>
    <scope>NUCLEOTIDE SEQUENCE [LARGE SCALE GENOMIC DNA]</scope>
    <source>
        <strain evidence="2 3">NCTC7915</strain>
    </source>
</reference>
<dbReference type="InterPro" id="IPR050177">
    <property type="entry name" value="Lipid_A_modif_metabolic_enz"/>
</dbReference>
<gene>
    <name evidence="2" type="ORF">NCTC7915_01968</name>
</gene>
<dbReference type="Gene3D" id="3.40.50.720">
    <property type="entry name" value="NAD(P)-binding Rossmann-like Domain"/>
    <property type="match status" value="1"/>
</dbReference>
<proteinExistence type="predicted"/>
<organism evidence="2 3">
    <name type="scientific">Dermatophilus congolensis</name>
    <dbReference type="NCBI Taxonomy" id="1863"/>
    <lineage>
        <taxon>Bacteria</taxon>
        <taxon>Bacillati</taxon>
        <taxon>Actinomycetota</taxon>
        <taxon>Actinomycetes</taxon>
        <taxon>Micrococcales</taxon>
        <taxon>Dermatophilaceae</taxon>
        <taxon>Dermatophilus</taxon>
    </lineage>
</organism>
<dbReference type="RefSeq" id="WP_115031626.1">
    <property type="nucleotide sequence ID" value="NZ_UFYA01000001.1"/>
</dbReference>
<dbReference type="InterPro" id="IPR036291">
    <property type="entry name" value="NAD(P)-bd_dom_sf"/>
</dbReference>
<evidence type="ECO:0000313" key="2">
    <source>
        <dbReference type="EMBL" id="STD13672.1"/>
    </source>
</evidence>
<dbReference type="AlphaFoldDB" id="A0AA46BPW9"/>
<dbReference type="PANTHER" id="PTHR43245">
    <property type="entry name" value="BIFUNCTIONAL POLYMYXIN RESISTANCE PROTEIN ARNA"/>
    <property type="match status" value="1"/>
</dbReference>
<dbReference type="Proteomes" id="UP000254118">
    <property type="component" value="Unassembled WGS sequence"/>
</dbReference>